<name>A0A448YU49_BRENA</name>
<evidence type="ECO:0000256" key="3">
    <source>
        <dbReference type="ARBA" id="ARBA00093502"/>
    </source>
</evidence>
<dbReference type="FunCoup" id="A0A448YU49">
    <property type="interactions" value="1108"/>
</dbReference>
<evidence type="ECO:0000313" key="7">
    <source>
        <dbReference type="Proteomes" id="UP000290900"/>
    </source>
</evidence>
<dbReference type="AlphaFoldDB" id="A0A448YU49"/>
<proteinExistence type="predicted"/>
<dbReference type="SUPFAM" id="SSF48452">
    <property type="entry name" value="TPR-like"/>
    <property type="match status" value="1"/>
</dbReference>
<dbReference type="Pfam" id="PF21154">
    <property type="entry name" value="RPN7_PSMD6_C"/>
    <property type="match status" value="1"/>
</dbReference>
<dbReference type="Pfam" id="PF01399">
    <property type="entry name" value="PCI"/>
    <property type="match status" value="1"/>
</dbReference>
<dbReference type="PANTHER" id="PTHR14145:SF1">
    <property type="entry name" value="26S PROTEASOME NON-ATPASE REGULATORY SUBUNIT 6"/>
    <property type="match status" value="1"/>
</dbReference>
<dbReference type="InterPro" id="IPR000717">
    <property type="entry name" value="PCI_dom"/>
</dbReference>
<feature type="coiled-coil region" evidence="4">
    <location>
        <begin position="71"/>
        <end position="98"/>
    </location>
</feature>
<dbReference type="InterPro" id="IPR049549">
    <property type="entry name" value="RPN7_PSMD6_C"/>
</dbReference>
<reference evidence="6 7" key="1">
    <citation type="submission" date="2018-12" db="EMBL/GenBank/DDBJ databases">
        <authorList>
            <person name="Tiukova I."/>
            <person name="Dainat J."/>
        </authorList>
    </citation>
    <scope>NUCLEOTIDE SEQUENCE [LARGE SCALE GENOMIC DNA]</scope>
</reference>
<dbReference type="InterPro" id="IPR019585">
    <property type="entry name" value="Rpn7/CSN1"/>
</dbReference>
<keyword evidence="7" id="KW-1185">Reference proteome</keyword>
<dbReference type="InterPro" id="IPR036390">
    <property type="entry name" value="WH_DNA-bd_sf"/>
</dbReference>
<dbReference type="FunFam" id="1.25.40.570:FF:000005">
    <property type="entry name" value="26S proteasome regulatory subunit N7"/>
    <property type="match status" value="1"/>
</dbReference>
<dbReference type="EMBL" id="CAACVR010000076">
    <property type="protein sequence ID" value="VEU24415.1"/>
    <property type="molecule type" value="Genomic_DNA"/>
</dbReference>
<dbReference type="InParanoid" id="A0A448YU49"/>
<evidence type="ECO:0000256" key="2">
    <source>
        <dbReference type="ARBA" id="ARBA00093435"/>
    </source>
</evidence>
<comment type="subunit">
    <text evidence="3">The 26S proteasome is composed of a core protease, known as the 20S proteasome, capped at one or both ends by the 19S regulatory complex (RC). The RC is composed of at least 18 different subunits in two subcomplexes, the base and the lid, which form the portions proximal and distal to the 20S proteolytic core, respectively. Component of the lid subcomplex of the 19S RC.</text>
</comment>
<comment type="function">
    <text evidence="2">Component of the 19S cap proteasome complex which acts as a regulatory subunit of the 26S proteasome, involved in the ATP-dependent degradation of ubiquitinated proteins.</text>
</comment>
<feature type="domain" description="PCI" evidence="5">
    <location>
        <begin position="191"/>
        <end position="363"/>
    </location>
</feature>
<dbReference type="Gene3D" id="1.25.40.570">
    <property type="match status" value="1"/>
</dbReference>
<dbReference type="Proteomes" id="UP000290900">
    <property type="component" value="Unassembled WGS sequence"/>
</dbReference>
<evidence type="ECO:0000259" key="5">
    <source>
        <dbReference type="PROSITE" id="PS50250"/>
    </source>
</evidence>
<keyword evidence="4" id="KW-0175">Coiled coil</keyword>
<evidence type="ECO:0000256" key="4">
    <source>
        <dbReference type="SAM" id="Coils"/>
    </source>
</evidence>
<accession>A0A448YU49</accession>
<dbReference type="PANTHER" id="PTHR14145">
    <property type="entry name" value="26S PROTESOME SUBUNIT 6"/>
    <property type="match status" value="1"/>
</dbReference>
<dbReference type="InterPro" id="IPR045135">
    <property type="entry name" value="Rpn7_N"/>
</dbReference>
<dbReference type="SMART" id="SM00088">
    <property type="entry name" value="PINT"/>
    <property type="match status" value="1"/>
</dbReference>
<evidence type="ECO:0000313" key="6">
    <source>
        <dbReference type="EMBL" id="VEU24415.1"/>
    </source>
</evidence>
<dbReference type="STRING" id="13370.A0A448YU49"/>
<keyword evidence="1" id="KW-0647">Proteasome</keyword>
<organism evidence="6 7">
    <name type="scientific">Brettanomyces naardenensis</name>
    <name type="common">Yeast</name>
    <dbReference type="NCBI Taxonomy" id="13370"/>
    <lineage>
        <taxon>Eukaryota</taxon>
        <taxon>Fungi</taxon>
        <taxon>Dikarya</taxon>
        <taxon>Ascomycota</taxon>
        <taxon>Saccharomycotina</taxon>
        <taxon>Pichiomycetes</taxon>
        <taxon>Pichiales</taxon>
        <taxon>Pichiaceae</taxon>
        <taxon>Brettanomyces</taxon>
    </lineage>
</organism>
<dbReference type="GO" id="GO:0043161">
    <property type="term" value="P:proteasome-mediated ubiquitin-dependent protein catabolic process"/>
    <property type="evidence" value="ECO:0007669"/>
    <property type="project" value="TreeGrafter"/>
</dbReference>
<dbReference type="Pfam" id="PF10602">
    <property type="entry name" value="RPN7"/>
    <property type="match status" value="1"/>
</dbReference>
<dbReference type="GO" id="GO:0008541">
    <property type="term" value="C:proteasome regulatory particle, lid subcomplex"/>
    <property type="evidence" value="ECO:0007669"/>
    <property type="project" value="UniProtKB-ARBA"/>
</dbReference>
<dbReference type="PROSITE" id="PS50250">
    <property type="entry name" value="PCI"/>
    <property type="match status" value="1"/>
</dbReference>
<dbReference type="SUPFAM" id="SSF46785">
    <property type="entry name" value="Winged helix' DNA-binding domain"/>
    <property type="match status" value="1"/>
</dbReference>
<protein>
    <submittedName>
        <fullName evidence="6">DEKNAAC105505</fullName>
    </submittedName>
</protein>
<dbReference type="OrthoDB" id="1452at2759"/>
<evidence type="ECO:0000256" key="1">
    <source>
        <dbReference type="ARBA" id="ARBA00022942"/>
    </source>
</evidence>
<gene>
    <name evidence="6" type="ORF">BRENAR_LOCUS5143</name>
</gene>
<dbReference type="InterPro" id="IPR011990">
    <property type="entry name" value="TPR-like_helical_dom_sf"/>
</dbReference>
<sequence length="397" mass="45469">MILDEITTIARIPDYEIGQNVFLVQIGESSLLPLVVSKVRDSDMAPYYHYLYYDIKLPGLEWDQSLYDLMKANNDKKVKELQEEIAKLDEEDEGELEILKKWIQLAEYYASIGDKENTVLTIKKTIALAPSTGSKIDLYLTVSRVGFFYDDKVFTKRYLDEANSLIEKGGDWERRNRYKTYMGIYLMSTRKFEEAAKLLIDCLSTFTSTELASYEEVAQYSLICGSISLSRPDLKKKLLESPEILSINSTSDKLKPVYELIQSLYSCEYKNFFPTLLQTSDDILTKNKYLAPHANYYKRELRCQAYSQLLESYKSISLKSMAQSFGVSVNFLDADLCKFIPSKKLSCVIDRVNGVIETNRADNKNTQYHVLIRNGDALLTKLQKYGAAVRLSGAEKV</sequence>